<keyword evidence="5" id="KW-0969">Cilium</keyword>
<evidence type="ECO:0000313" key="13">
    <source>
        <dbReference type="Proteomes" id="UP000243579"/>
    </source>
</evidence>
<evidence type="ECO:0000256" key="2">
    <source>
        <dbReference type="ARBA" id="ARBA00022490"/>
    </source>
</evidence>
<dbReference type="Pfam" id="PF04712">
    <property type="entry name" value="Radial_spoke"/>
    <property type="match status" value="1"/>
</dbReference>
<dbReference type="AlphaFoldDB" id="A0A1V9YG94"/>
<evidence type="ECO:0000256" key="5">
    <source>
        <dbReference type="ARBA" id="ARBA00023069"/>
    </source>
</evidence>
<dbReference type="OrthoDB" id="10258956at2759"/>
<comment type="subcellular location">
    <subcellularLocation>
        <location evidence="8">Cell projection</location>
        <location evidence="8">Kinocilium</location>
    </subcellularLocation>
    <subcellularLocation>
        <location evidence="1">Cytoplasm</location>
        <location evidence="1">Cytoskeleton</location>
        <location evidence="1">Flagellum axoneme</location>
    </subcellularLocation>
</comment>
<keyword evidence="6" id="KW-0206">Cytoskeleton</keyword>
<proteinExistence type="inferred from homology"/>
<dbReference type="STRING" id="1202772.A0A1V9YG94"/>
<gene>
    <name evidence="12" type="ORF">ACHHYP_13001</name>
</gene>
<evidence type="ECO:0000256" key="8">
    <source>
        <dbReference type="ARBA" id="ARBA00037822"/>
    </source>
</evidence>
<evidence type="ECO:0000256" key="1">
    <source>
        <dbReference type="ARBA" id="ARBA00004611"/>
    </source>
</evidence>
<dbReference type="GO" id="GO:0001534">
    <property type="term" value="C:radial spoke"/>
    <property type="evidence" value="ECO:0007669"/>
    <property type="project" value="InterPro"/>
</dbReference>
<evidence type="ECO:0000256" key="10">
    <source>
        <dbReference type="ARBA" id="ARBA00041080"/>
    </source>
</evidence>
<sequence>MELDHLDIVSRSIGCTLTSQERSNLEVSFTRRYATEGIVSMRFWGKIVGDAQDYVVCVAFIEALDAPKKKFYFCTNTSPELQQFPEVGKEKRDMAIKYTGRLKGDPSRPMDENEDPQDDNNKDIFREVDRLVLIVEAIDAAASIVPCGAYVVSATHQIVANRLFQGLSWDRALQLGSYYHFRPAESVERKGVLAQPGLIRPADFLDPITIDLDGVWDLRQDNTGAAVVLRNLQYPGSVGFHKPRTGAYGFAYFGDGLKNPDLAFML</sequence>
<evidence type="ECO:0000256" key="4">
    <source>
        <dbReference type="ARBA" id="ARBA00022846"/>
    </source>
</evidence>
<evidence type="ECO:0000256" key="11">
    <source>
        <dbReference type="SAM" id="MobiDB-lite"/>
    </source>
</evidence>
<keyword evidence="3" id="KW-0970">Cilium biogenesis/degradation</keyword>
<dbReference type="InterPro" id="IPR055316">
    <property type="entry name" value="RSP9"/>
</dbReference>
<comment type="similarity">
    <text evidence="9">Belongs to the flagellar radial spoke RSP9 family.</text>
</comment>
<dbReference type="EMBL" id="JNBR01001837">
    <property type="protein sequence ID" value="OQR84742.1"/>
    <property type="molecule type" value="Genomic_DNA"/>
</dbReference>
<evidence type="ECO:0000256" key="6">
    <source>
        <dbReference type="ARBA" id="ARBA00023212"/>
    </source>
</evidence>
<protein>
    <recommendedName>
        <fullName evidence="10">Radial spoke head protein 9 homolog</fullName>
    </recommendedName>
</protein>
<evidence type="ECO:0000256" key="3">
    <source>
        <dbReference type="ARBA" id="ARBA00022794"/>
    </source>
</evidence>
<keyword evidence="2" id="KW-0963">Cytoplasm</keyword>
<evidence type="ECO:0000256" key="9">
    <source>
        <dbReference type="ARBA" id="ARBA00038319"/>
    </source>
</evidence>
<keyword evidence="13" id="KW-1185">Reference proteome</keyword>
<dbReference type="PANTHER" id="PTHR22069:SF0">
    <property type="entry name" value="RADIAL SPOKE HEAD PROTEIN 9 HOMOLOG"/>
    <property type="match status" value="1"/>
</dbReference>
<dbReference type="GO" id="GO:0060294">
    <property type="term" value="P:cilium movement involved in cell motility"/>
    <property type="evidence" value="ECO:0007669"/>
    <property type="project" value="InterPro"/>
</dbReference>
<organism evidence="12 13">
    <name type="scientific">Achlya hypogyna</name>
    <name type="common">Oomycete</name>
    <name type="synonym">Protoachlya hypogyna</name>
    <dbReference type="NCBI Taxonomy" id="1202772"/>
    <lineage>
        <taxon>Eukaryota</taxon>
        <taxon>Sar</taxon>
        <taxon>Stramenopiles</taxon>
        <taxon>Oomycota</taxon>
        <taxon>Saprolegniomycetes</taxon>
        <taxon>Saprolegniales</taxon>
        <taxon>Achlyaceae</taxon>
        <taxon>Achlya</taxon>
    </lineage>
</organism>
<accession>A0A1V9YG94</accession>
<dbReference type="Proteomes" id="UP000243579">
    <property type="component" value="Unassembled WGS sequence"/>
</dbReference>
<dbReference type="PANTHER" id="PTHR22069">
    <property type="entry name" value="MITOCHONDRIAL RIBOSOMAL PROTEIN S18"/>
    <property type="match status" value="1"/>
</dbReference>
<dbReference type="GO" id="GO:0044458">
    <property type="term" value="P:motile cilium assembly"/>
    <property type="evidence" value="ECO:0007669"/>
    <property type="project" value="TreeGrafter"/>
</dbReference>
<evidence type="ECO:0000313" key="12">
    <source>
        <dbReference type="EMBL" id="OQR84742.1"/>
    </source>
</evidence>
<feature type="compositionally biased region" description="Basic and acidic residues" evidence="11">
    <location>
        <begin position="102"/>
        <end position="111"/>
    </location>
</feature>
<dbReference type="InterPro" id="IPR006802">
    <property type="entry name" value="Radial_spoke"/>
</dbReference>
<reference evidence="12 13" key="1">
    <citation type="journal article" date="2014" name="Genome Biol. Evol.">
        <title>The secreted proteins of Achlya hypogyna and Thraustotheca clavata identify the ancestral oomycete secretome and reveal gene acquisitions by horizontal gene transfer.</title>
        <authorList>
            <person name="Misner I."/>
            <person name="Blouin N."/>
            <person name="Leonard G."/>
            <person name="Richards T.A."/>
            <person name="Lane C.E."/>
        </authorList>
    </citation>
    <scope>NUCLEOTIDE SEQUENCE [LARGE SCALE GENOMIC DNA]</scope>
    <source>
        <strain evidence="12 13">ATCC 48635</strain>
    </source>
</reference>
<comment type="caution">
    <text evidence="12">The sequence shown here is derived from an EMBL/GenBank/DDBJ whole genome shotgun (WGS) entry which is preliminary data.</text>
</comment>
<dbReference type="GO" id="GO:0035082">
    <property type="term" value="P:axoneme assembly"/>
    <property type="evidence" value="ECO:0007669"/>
    <property type="project" value="InterPro"/>
</dbReference>
<evidence type="ECO:0000256" key="7">
    <source>
        <dbReference type="ARBA" id="ARBA00023273"/>
    </source>
</evidence>
<keyword evidence="4" id="KW-0282">Flagellum</keyword>
<keyword evidence="7" id="KW-0966">Cell projection</keyword>
<feature type="region of interest" description="Disordered" evidence="11">
    <location>
        <begin position="100"/>
        <end position="121"/>
    </location>
</feature>
<name>A0A1V9YG94_ACHHY</name>